<evidence type="ECO:0000259" key="8">
    <source>
        <dbReference type="Pfam" id="PF01261"/>
    </source>
</evidence>
<gene>
    <name evidence="9" type="ORF">ABLG96_14480</name>
</gene>
<comment type="similarity">
    <text evidence="2">Belongs to the AP endonuclease 2 family.</text>
</comment>
<keyword evidence="6" id="KW-0862">Zinc</keyword>
<accession>A0AAU8DNI6</accession>
<dbReference type="AlphaFoldDB" id="A0AAU8DNI6"/>
<keyword evidence="5 9" id="KW-0378">Hydrolase</keyword>
<dbReference type="GO" id="GO:0003906">
    <property type="term" value="F:DNA-(apurinic or apyrimidinic site) endonuclease activity"/>
    <property type="evidence" value="ECO:0007669"/>
    <property type="project" value="TreeGrafter"/>
</dbReference>
<reference evidence="9" key="1">
    <citation type="submission" date="2024-05" db="EMBL/GenBank/DDBJ databases">
        <authorList>
            <person name="Cai S.Y."/>
            <person name="Jin L.M."/>
            <person name="Li H.R."/>
        </authorList>
    </citation>
    <scope>NUCLEOTIDE SEQUENCE</scope>
    <source>
        <strain evidence="9">A5-74</strain>
    </source>
</reference>
<comment type="cofactor">
    <cofactor evidence="1">
        <name>Zn(2+)</name>
        <dbReference type="ChEBI" id="CHEBI:29105"/>
    </cofactor>
</comment>
<evidence type="ECO:0000313" key="9">
    <source>
        <dbReference type="EMBL" id="XCG62452.1"/>
    </source>
</evidence>
<dbReference type="InterPro" id="IPR001719">
    <property type="entry name" value="AP_endonuc_2"/>
</dbReference>
<keyword evidence="3" id="KW-0479">Metal-binding</keyword>
<evidence type="ECO:0000256" key="3">
    <source>
        <dbReference type="ARBA" id="ARBA00022723"/>
    </source>
</evidence>
<evidence type="ECO:0000256" key="5">
    <source>
        <dbReference type="ARBA" id="ARBA00022801"/>
    </source>
</evidence>
<dbReference type="PROSITE" id="PS51432">
    <property type="entry name" value="AP_NUCLEASE_F2_4"/>
    <property type="match status" value="1"/>
</dbReference>
<dbReference type="PANTHER" id="PTHR21445">
    <property type="entry name" value="ENDONUCLEASE IV ENDODEOXYRIBONUCLEASE IV"/>
    <property type="match status" value="1"/>
</dbReference>
<keyword evidence="7" id="KW-0234">DNA repair</keyword>
<protein>
    <submittedName>
        <fullName evidence="9">Deoxyribonuclease IV</fullName>
        <ecNumber evidence="9">3.1.21.2</ecNumber>
    </submittedName>
</protein>
<evidence type="ECO:0000256" key="4">
    <source>
        <dbReference type="ARBA" id="ARBA00022763"/>
    </source>
</evidence>
<evidence type="ECO:0000256" key="6">
    <source>
        <dbReference type="ARBA" id="ARBA00022833"/>
    </source>
</evidence>
<dbReference type="SUPFAM" id="SSF51658">
    <property type="entry name" value="Xylose isomerase-like"/>
    <property type="match status" value="1"/>
</dbReference>
<dbReference type="Gene3D" id="3.20.20.150">
    <property type="entry name" value="Divalent-metal-dependent TIM barrel enzymes"/>
    <property type="match status" value="1"/>
</dbReference>
<dbReference type="InterPro" id="IPR018246">
    <property type="entry name" value="AP_endonuc_F2_Zn_BS"/>
</dbReference>
<dbReference type="GO" id="GO:0008833">
    <property type="term" value="F:deoxyribonuclease IV (phage-T4-induced) activity"/>
    <property type="evidence" value="ECO:0007669"/>
    <property type="project" value="UniProtKB-EC"/>
</dbReference>
<evidence type="ECO:0000256" key="7">
    <source>
        <dbReference type="ARBA" id="ARBA00023204"/>
    </source>
</evidence>
<dbReference type="InterPro" id="IPR036237">
    <property type="entry name" value="Xyl_isomerase-like_sf"/>
</dbReference>
<dbReference type="NCBIfam" id="NF002198">
    <property type="entry name" value="PRK01060.1-3"/>
    <property type="match status" value="1"/>
</dbReference>
<sequence length="254" mass="26678">MQPIGAHVADDDPIARTTAIGGDAVQFFLTDPQAWLAPPVRDDAAQLVAAGESTRIFIHAPYRINVATTNNRIRVPSRKLLSQHAAAAAAIGANGLIVHGGHVGDGDDAAKGFENWRKLFERESFPVPILIENTAGGENAMARSLEAIKQLWDAVGEFGAGLCLDTCHAHAAGLPLENVVDELMAITGRIDLVHANGSRDEFGSARDRHANFSESLLDPALVVAVVKGSGAPAIVETHPDGQADDIAVIRAGLA</sequence>
<dbReference type="GO" id="GO:0006284">
    <property type="term" value="P:base-excision repair"/>
    <property type="evidence" value="ECO:0007669"/>
    <property type="project" value="TreeGrafter"/>
</dbReference>
<dbReference type="EMBL" id="CP159218">
    <property type="protein sequence ID" value="XCG62452.1"/>
    <property type="molecule type" value="Genomic_DNA"/>
</dbReference>
<dbReference type="InterPro" id="IPR013022">
    <property type="entry name" value="Xyl_isomerase-like_TIM-brl"/>
</dbReference>
<proteinExistence type="inferred from homology"/>
<feature type="domain" description="Xylose isomerase-like TIM barrel" evidence="8">
    <location>
        <begin position="16"/>
        <end position="247"/>
    </location>
</feature>
<dbReference type="EC" id="3.1.21.2" evidence="9"/>
<name>A0AAU8DNI6_9ACTN</name>
<evidence type="ECO:0000256" key="2">
    <source>
        <dbReference type="ARBA" id="ARBA00005340"/>
    </source>
</evidence>
<dbReference type="GO" id="GO:0003677">
    <property type="term" value="F:DNA binding"/>
    <property type="evidence" value="ECO:0007669"/>
    <property type="project" value="InterPro"/>
</dbReference>
<organism evidence="9">
    <name type="scientific">Nakamurella sp. A5-74</name>
    <dbReference type="NCBI Taxonomy" id="3158264"/>
    <lineage>
        <taxon>Bacteria</taxon>
        <taxon>Bacillati</taxon>
        <taxon>Actinomycetota</taxon>
        <taxon>Actinomycetes</taxon>
        <taxon>Nakamurellales</taxon>
        <taxon>Nakamurellaceae</taxon>
        <taxon>Nakamurella</taxon>
    </lineage>
</organism>
<dbReference type="PANTHER" id="PTHR21445:SF0">
    <property type="entry name" value="APURINIC-APYRIMIDINIC ENDONUCLEASE"/>
    <property type="match status" value="1"/>
</dbReference>
<keyword evidence="4" id="KW-0227">DNA damage</keyword>
<dbReference type="PROSITE" id="PS00731">
    <property type="entry name" value="AP_NUCLEASE_F2_3"/>
    <property type="match status" value="1"/>
</dbReference>
<dbReference type="RefSeq" id="WP_353648067.1">
    <property type="nucleotide sequence ID" value="NZ_CP159218.1"/>
</dbReference>
<dbReference type="GO" id="GO:0008081">
    <property type="term" value="F:phosphoric diester hydrolase activity"/>
    <property type="evidence" value="ECO:0007669"/>
    <property type="project" value="TreeGrafter"/>
</dbReference>
<dbReference type="Pfam" id="PF01261">
    <property type="entry name" value="AP_endonuc_2"/>
    <property type="match status" value="1"/>
</dbReference>
<evidence type="ECO:0000256" key="1">
    <source>
        <dbReference type="ARBA" id="ARBA00001947"/>
    </source>
</evidence>
<dbReference type="GO" id="GO:0008270">
    <property type="term" value="F:zinc ion binding"/>
    <property type="evidence" value="ECO:0007669"/>
    <property type="project" value="InterPro"/>
</dbReference>
<dbReference type="SMART" id="SM00518">
    <property type="entry name" value="AP2Ec"/>
    <property type="match status" value="1"/>
</dbReference>
<dbReference type="PROSITE" id="PS00730">
    <property type="entry name" value="AP_NUCLEASE_F2_2"/>
    <property type="match status" value="1"/>
</dbReference>